<dbReference type="PIRSF" id="PIRSF000097">
    <property type="entry name" value="AKR"/>
    <property type="match status" value="1"/>
</dbReference>
<feature type="active site" description="Proton donor" evidence="4">
    <location>
        <position position="48"/>
    </location>
</feature>
<dbReference type="SUPFAM" id="SSF51430">
    <property type="entry name" value="NAD(P)-linked oxidoreductase"/>
    <property type="match status" value="1"/>
</dbReference>
<evidence type="ECO:0000313" key="8">
    <source>
        <dbReference type="EMBL" id="BAX81068.1"/>
    </source>
</evidence>
<dbReference type="PRINTS" id="PR00069">
    <property type="entry name" value="ALDKETRDTASE"/>
</dbReference>
<dbReference type="FunFam" id="3.20.20.100:FF:000006">
    <property type="entry name" value="Aldo-keto reductase family 1 member A1"/>
    <property type="match status" value="1"/>
</dbReference>
<dbReference type="GO" id="GO:0016491">
    <property type="term" value="F:oxidoreductase activity"/>
    <property type="evidence" value="ECO:0007669"/>
    <property type="project" value="UniProtKB-KW"/>
</dbReference>
<evidence type="ECO:0000256" key="6">
    <source>
        <dbReference type="PIRSR" id="PIRSR000097-3"/>
    </source>
</evidence>
<dbReference type="PROSITE" id="PS00062">
    <property type="entry name" value="ALDOKETO_REDUCTASE_2"/>
    <property type="match status" value="1"/>
</dbReference>
<dbReference type="InterPro" id="IPR018170">
    <property type="entry name" value="Aldo/ket_reductase_CS"/>
</dbReference>
<evidence type="ECO:0000256" key="4">
    <source>
        <dbReference type="PIRSR" id="PIRSR000097-1"/>
    </source>
</evidence>
<feature type="binding site" evidence="5">
    <location>
        <position position="110"/>
    </location>
    <ligand>
        <name>substrate</name>
    </ligand>
</feature>
<reference evidence="9" key="2">
    <citation type="journal article" date="2020" name="Antonie Van Leeuwenhoek">
        <title>Labilibaculum antarcticum sp. nov., a novel facultative anaerobic, psychrotorelant bacterium isolated from marine sediment of Antarctica.</title>
        <authorList>
            <person name="Watanabe M."/>
            <person name="Kojima H."/>
            <person name="Fukui M."/>
        </authorList>
    </citation>
    <scope>NUCLEOTIDE SEQUENCE [LARGE SCALE GENOMIC DNA]</scope>
    <source>
        <strain evidence="9">SPP2</strain>
    </source>
</reference>
<evidence type="ECO:0000259" key="7">
    <source>
        <dbReference type="Pfam" id="PF00248"/>
    </source>
</evidence>
<dbReference type="OrthoDB" id="9804790at2"/>
<feature type="domain" description="NADP-dependent oxidoreductase" evidence="7">
    <location>
        <begin position="15"/>
        <end position="288"/>
    </location>
</feature>
<organism evidence="8 9">
    <name type="scientific">Labilibaculum antarcticum</name>
    <dbReference type="NCBI Taxonomy" id="1717717"/>
    <lineage>
        <taxon>Bacteria</taxon>
        <taxon>Pseudomonadati</taxon>
        <taxon>Bacteroidota</taxon>
        <taxon>Bacteroidia</taxon>
        <taxon>Marinilabiliales</taxon>
        <taxon>Marinifilaceae</taxon>
        <taxon>Labilibaculum</taxon>
    </lineage>
</organism>
<dbReference type="Gene3D" id="3.20.20.100">
    <property type="entry name" value="NADP-dependent oxidoreductase domain"/>
    <property type="match status" value="1"/>
</dbReference>
<comment type="similarity">
    <text evidence="1">Belongs to the aldo/keto reductase family.</text>
</comment>
<gene>
    <name evidence="8" type="ORF">ALGA_2756</name>
</gene>
<sequence length="314" mass="35374">MEFLKYSNGDQMPILGLGTWRSQAGDVFRAVKRAIELGYRHIDCAAIYGNEKEVGEAIREAIAENIVIREELWITSKLWSNAHGRENVIPALKRSLSDLHLDYLDLYLIHFPIAIKSNVVLPEKTDDFAEYPIDDTWKGMEAAFDEGLAQHIGVCNFSIGKLKKLMQTAQIKPEMNQVEIHAYMQQLALVDFCKANGILLTAYAPLGSSDRPEHLKSKDEPVLLNDEQINAIAIEKGVSTAQVLLAWILKRGISAIPKSVNPARLKQNLAAVELVLSDVDMDKIKTINKGRRYIDGRIWYINKGPVTYSNLWDE</sequence>
<dbReference type="InterPro" id="IPR020471">
    <property type="entry name" value="AKR"/>
</dbReference>
<dbReference type="PANTHER" id="PTHR11732">
    <property type="entry name" value="ALDO/KETO REDUCTASE"/>
    <property type="match status" value="1"/>
</dbReference>
<dbReference type="KEGG" id="mbas:ALGA_2756"/>
<feature type="site" description="Lowers pKa of active site Tyr" evidence="6">
    <location>
        <position position="77"/>
    </location>
</feature>
<proteinExistence type="inferred from homology"/>
<reference evidence="8 9" key="1">
    <citation type="journal article" date="2018" name="Mar. Genomics">
        <title>Complete genome sequence of Marinifilaceae bacterium strain SPP2, isolated from the Antarctic marine sediment.</title>
        <authorList>
            <person name="Watanabe M."/>
            <person name="Kojima H."/>
            <person name="Fukui M."/>
        </authorList>
    </citation>
    <scope>NUCLEOTIDE SEQUENCE [LARGE SCALE GENOMIC DNA]</scope>
    <source>
        <strain evidence="8 9">SPP2</strain>
    </source>
</reference>
<evidence type="ECO:0000256" key="2">
    <source>
        <dbReference type="ARBA" id="ARBA00022857"/>
    </source>
</evidence>
<dbReference type="RefSeq" id="WP_096430050.1">
    <property type="nucleotide sequence ID" value="NZ_AP018042.1"/>
</dbReference>
<dbReference type="Proteomes" id="UP000218267">
    <property type="component" value="Chromosome"/>
</dbReference>
<dbReference type="PROSITE" id="PS00063">
    <property type="entry name" value="ALDOKETO_REDUCTASE_3"/>
    <property type="match status" value="1"/>
</dbReference>
<dbReference type="InterPro" id="IPR036812">
    <property type="entry name" value="NAD(P)_OxRdtase_dom_sf"/>
</dbReference>
<name>A0A1Y1CKY9_9BACT</name>
<evidence type="ECO:0000313" key="9">
    <source>
        <dbReference type="Proteomes" id="UP000218267"/>
    </source>
</evidence>
<evidence type="ECO:0000256" key="3">
    <source>
        <dbReference type="ARBA" id="ARBA00023002"/>
    </source>
</evidence>
<evidence type="ECO:0000256" key="1">
    <source>
        <dbReference type="ARBA" id="ARBA00007905"/>
    </source>
</evidence>
<dbReference type="PROSITE" id="PS00798">
    <property type="entry name" value="ALDOKETO_REDUCTASE_1"/>
    <property type="match status" value="1"/>
</dbReference>
<dbReference type="EMBL" id="AP018042">
    <property type="protein sequence ID" value="BAX81068.1"/>
    <property type="molecule type" value="Genomic_DNA"/>
</dbReference>
<keyword evidence="2" id="KW-0521">NADP</keyword>
<dbReference type="AlphaFoldDB" id="A0A1Y1CKY9"/>
<dbReference type="Pfam" id="PF00248">
    <property type="entry name" value="Aldo_ket_red"/>
    <property type="match status" value="1"/>
</dbReference>
<evidence type="ECO:0000256" key="5">
    <source>
        <dbReference type="PIRSR" id="PIRSR000097-2"/>
    </source>
</evidence>
<protein>
    <submittedName>
        <fullName evidence="8">Aldo/keto reductase</fullName>
    </submittedName>
</protein>
<accession>A0A1Y1CKY9</accession>
<keyword evidence="9" id="KW-1185">Reference proteome</keyword>
<keyword evidence="3" id="KW-0560">Oxidoreductase</keyword>
<dbReference type="InterPro" id="IPR023210">
    <property type="entry name" value="NADP_OxRdtase_dom"/>
</dbReference>